<dbReference type="Pfam" id="PF12937">
    <property type="entry name" value="F-box-like"/>
    <property type="match status" value="1"/>
</dbReference>
<protein>
    <recommendedName>
        <fullName evidence="2">F-box domain-containing protein</fullName>
    </recommendedName>
</protein>
<evidence type="ECO:0000313" key="3">
    <source>
        <dbReference type="EMBL" id="KAL0570761.1"/>
    </source>
</evidence>
<dbReference type="Proteomes" id="UP001465976">
    <property type="component" value="Unassembled WGS sequence"/>
</dbReference>
<accession>A0ABR3F691</accession>
<dbReference type="InterPro" id="IPR006553">
    <property type="entry name" value="Leu-rich_rpt_Cys-con_subtyp"/>
</dbReference>
<dbReference type="SUPFAM" id="SSF81383">
    <property type="entry name" value="F-box domain"/>
    <property type="match status" value="1"/>
</dbReference>
<sequence length="503" mass="56406">MDVIQALTRTTSTESDEEFARVQEAIRQEEQAISAIEAEIEGLLQGIRRLRFKQTEHQEKIRKYRSSITLARKLPPEILASIFELCVREGWTRFPLTASHVCTQWRAAARIPTVWSHVYVEATSRDPYGRTLFWIQRSDSVPLSIVFDFTNDTSLPVVLPAVLQLLLVHSSRWKSLKVLSRSLLNTNFILDRCGTSIFPQLQELGVSVLEDFDTLQDGAQIDESAQLTSLSTCFQGASQLRTITINRNLLSSPTPFPSSLTNLSLHLPSHTISATLSINVLLDILEQAPLLRILAIMIPRGLQQRFMSDVDTQRSVTLPALNVLTVVGNPDMFGFLPYIRTPALLGLHLRSSLDSSGFASESFGRDVVQYISSAVPPLELLELRDLDLTQEQFILCLSLLPALTTLRLHESDISDTVLGTLHGPEALCPRLKTLDFRWCGQITGSGLVRLVRGRLMDVSERVDAITLITLINCAFIGERHIIELSRIAVCRIMMDDVDDYCRE</sequence>
<dbReference type="InterPro" id="IPR001810">
    <property type="entry name" value="F-box_dom"/>
</dbReference>
<dbReference type="Gene3D" id="3.80.10.10">
    <property type="entry name" value="Ribonuclease Inhibitor"/>
    <property type="match status" value="1"/>
</dbReference>
<keyword evidence="1" id="KW-0175">Coiled coil</keyword>
<comment type="caution">
    <text evidence="3">The sequence shown here is derived from an EMBL/GenBank/DDBJ whole genome shotgun (WGS) entry which is preliminary data.</text>
</comment>
<dbReference type="PANTHER" id="PTHR38926:SF5">
    <property type="entry name" value="F-BOX AND LEUCINE-RICH REPEAT PROTEIN 6"/>
    <property type="match status" value="1"/>
</dbReference>
<reference evidence="3 4" key="1">
    <citation type="submission" date="2024-02" db="EMBL/GenBank/DDBJ databases">
        <title>A draft genome for the cacao thread blight pathogen Marasmius crinis-equi.</title>
        <authorList>
            <person name="Cohen S.P."/>
            <person name="Baruah I.K."/>
            <person name="Amoako-Attah I."/>
            <person name="Bukari Y."/>
            <person name="Meinhardt L.W."/>
            <person name="Bailey B.A."/>
        </authorList>
    </citation>
    <scope>NUCLEOTIDE SEQUENCE [LARGE SCALE GENOMIC DNA]</scope>
    <source>
        <strain evidence="3 4">GH-76</strain>
    </source>
</reference>
<gene>
    <name evidence="3" type="ORF">V5O48_011204</name>
</gene>
<dbReference type="PANTHER" id="PTHR38926">
    <property type="entry name" value="F-BOX DOMAIN CONTAINING PROTEIN, EXPRESSED"/>
    <property type="match status" value="1"/>
</dbReference>
<evidence type="ECO:0000256" key="1">
    <source>
        <dbReference type="SAM" id="Coils"/>
    </source>
</evidence>
<organism evidence="3 4">
    <name type="scientific">Marasmius crinis-equi</name>
    <dbReference type="NCBI Taxonomy" id="585013"/>
    <lineage>
        <taxon>Eukaryota</taxon>
        <taxon>Fungi</taxon>
        <taxon>Dikarya</taxon>
        <taxon>Basidiomycota</taxon>
        <taxon>Agaricomycotina</taxon>
        <taxon>Agaricomycetes</taxon>
        <taxon>Agaricomycetidae</taxon>
        <taxon>Agaricales</taxon>
        <taxon>Marasmiineae</taxon>
        <taxon>Marasmiaceae</taxon>
        <taxon>Marasmius</taxon>
    </lineage>
</organism>
<feature type="coiled-coil region" evidence="1">
    <location>
        <begin position="19"/>
        <end position="46"/>
    </location>
</feature>
<evidence type="ECO:0000313" key="4">
    <source>
        <dbReference type="Proteomes" id="UP001465976"/>
    </source>
</evidence>
<dbReference type="SMART" id="SM00367">
    <property type="entry name" value="LRR_CC"/>
    <property type="match status" value="1"/>
</dbReference>
<dbReference type="Gene3D" id="1.20.1280.50">
    <property type="match status" value="1"/>
</dbReference>
<evidence type="ECO:0000259" key="2">
    <source>
        <dbReference type="Pfam" id="PF12937"/>
    </source>
</evidence>
<keyword evidence="4" id="KW-1185">Reference proteome</keyword>
<dbReference type="EMBL" id="JBAHYK010000879">
    <property type="protein sequence ID" value="KAL0570761.1"/>
    <property type="molecule type" value="Genomic_DNA"/>
</dbReference>
<feature type="domain" description="F-box" evidence="2">
    <location>
        <begin position="73"/>
        <end position="120"/>
    </location>
</feature>
<proteinExistence type="predicted"/>
<name>A0ABR3F691_9AGAR</name>
<dbReference type="InterPro" id="IPR036047">
    <property type="entry name" value="F-box-like_dom_sf"/>
</dbReference>
<dbReference type="SUPFAM" id="SSF52047">
    <property type="entry name" value="RNI-like"/>
    <property type="match status" value="1"/>
</dbReference>
<dbReference type="InterPro" id="IPR032675">
    <property type="entry name" value="LRR_dom_sf"/>
</dbReference>